<accession>A0ABX0Q5N9</accession>
<dbReference type="Pfam" id="PF12802">
    <property type="entry name" value="MarR_2"/>
    <property type="match status" value="1"/>
</dbReference>
<gene>
    <name evidence="5" type="ORF">HBF26_12115</name>
</gene>
<dbReference type="InterPro" id="IPR052526">
    <property type="entry name" value="HTH-type_Bedaq_tolerance"/>
</dbReference>
<evidence type="ECO:0000313" key="6">
    <source>
        <dbReference type="Proteomes" id="UP001429601"/>
    </source>
</evidence>
<sequence>MKVLMSKMEDQEAIAELAHDLRRSVSTFVRAVRHNTGTQRSAQSETLDLLQRAGPMSVASLASRRGVTHQTMRLVVAQLEANGLVRQETNPMDRRSRIATLTPAGNDALEREREARTASIKEAIRRLLSPQEQGTLRAALPLLDRLSQLPD</sequence>
<dbReference type="EMBL" id="JAAQQR010000005">
    <property type="protein sequence ID" value="NID05636.1"/>
    <property type="molecule type" value="Genomic_DNA"/>
</dbReference>
<name>A0ABX0Q5N9_9GAMM</name>
<proteinExistence type="predicted"/>
<dbReference type="SMART" id="SM00347">
    <property type="entry name" value="HTH_MARR"/>
    <property type="match status" value="1"/>
</dbReference>
<dbReference type="PROSITE" id="PS50995">
    <property type="entry name" value="HTH_MARR_2"/>
    <property type="match status" value="1"/>
</dbReference>
<comment type="caution">
    <text evidence="5">The sequence shown here is derived from an EMBL/GenBank/DDBJ whole genome shotgun (WGS) entry which is preliminary data.</text>
</comment>
<organism evidence="5 6">
    <name type="scientific">Luteibacter jiangsuensis</name>
    <dbReference type="NCBI Taxonomy" id="637577"/>
    <lineage>
        <taxon>Bacteria</taxon>
        <taxon>Pseudomonadati</taxon>
        <taxon>Pseudomonadota</taxon>
        <taxon>Gammaproteobacteria</taxon>
        <taxon>Lysobacterales</taxon>
        <taxon>Rhodanobacteraceae</taxon>
        <taxon>Luteibacter</taxon>
    </lineage>
</organism>
<dbReference type="InterPro" id="IPR000835">
    <property type="entry name" value="HTH_MarR-typ"/>
</dbReference>
<dbReference type="InterPro" id="IPR036390">
    <property type="entry name" value="WH_DNA-bd_sf"/>
</dbReference>
<dbReference type="PROSITE" id="PS01117">
    <property type="entry name" value="HTH_MARR_1"/>
    <property type="match status" value="1"/>
</dbReference>
<dbReference type="InterPro" id="IPR023187">
    <property type="entry name" value="Tscrpt_reg_MarR-type_CS"/>
</dbReference>
<feature type="domain" description="HTH marR-type" evidence="4">
    <location>
        <begin position="14"/>
        <end position="145"/>
    </location>
</feature>
<keyword evidence="3" id="KW-0804">Transcription</keyword>
<evidence type="ECO:0000259" key="4">
    <source>
        <dbReference type="PROSITE" id="PS50995"/>
    </source>
</evidence>
<keyword evidence="6" id="KW-1185">Reference proteome</keyword>
<evidence type="ECO:0000256" key="3">
    <source>
        <dbReference type="ARBA" id="ARBA00023163"/>
    </source>
</evidence>
<dbReference type="InterPro" id="IPR036388">
    <property type="entry name" value="WH-like_DNA-bd_sf"/>
</dbReference>
<reference evidence="5 6" key="1">
    <citation type="journal article" date="2011" name="Curr. Microbiol.">
        <title>Luteibacter jiangsuensis sp. nov.: a methamidophos-degrading bacterium isolated from a methamidophos-manufacturing factory.</title>
        <authorList>
            <person name="Wang L."/>
            <person name="Wang G.L."/>
            <person name="Li S.P."/>
            <person name="Jiang J.D."/>
        </authorList>
    </citation>
    <scope>NUCLEOTIDE SEQUENCE [LARGE SCALE GENOMIC DNA]</scope>
    <source>
        <strain evidence="5 6">CGMCC 1.10133</strain>
    </source>
</reference>
<protein>
    <submittedName>
        <fullName evidence="5">MarR family transcriptional regulator</fullName>
    </submittedName>
</protein>
<keyword evidence="1" id="KW-0805">Transcription regulation</keyword>
<dbReference type="Proteomes" id="UP001429601">
    <property type="component" value="Unassembled WGS sequence"/>
</dbReference>
<evidence type="ECO:0000256" key="2">
    <source>
        <dbReference type="ARBA" id="ARBA00023125"/>
    </source>
</evidence>
<dbReference type="PANTHER" id="PTHR39515:SF2">
    <property type="entry name" value="HTH-TYPE TRANSCRIPTIONAL REGULATOR RV0880"/>
    <property type="match status" value="1"/>
</dbReference>
<evidence type="ECO:0000313" key="5">
    <source>
        <dbReference type="EMBL" id="NID05636.1"/>
    </source>
</evidence>
<keyword evidence="2" id="KW-0238">DNA-binding</keyword>
<evidence type="ECO:0000256" key="1">
    <source>
        <dbReference type="ARBA" id="ARBA00023015"/>
    </source>
</evidence>
<dbReference type="PANTHER" id="PTHR39515">
    <property type="entry name" value="CONSERVED PROTEIN"/>
    <property type="match status" value="1"/>
</dbReference>
<dbReference type="Gene3D" id="1.10.10.10">
    <property type="entry name" value="Winged helix-like DNA-binding domain superfamily/Winged helix DNA-binding domain"/>
    <property type="match status" value="1"/>
</dbReference>
<dbReference type="SUPFAM" id="SSF46785">
    <property type="entry name" value="Winged helix' DNA-binding domain"/>
    <property type="match status" value="1"/>
</dbReference>
<dbReference type="Gene3D" id="1.10.287.100">
    <property type="match status" value="1"/>
</dbReference>